<dbReference type="VEuPathDB" id="CryptoDB:Cvel_11744"/>
<feature type="compositionally biased region" description="Polar residues" evidence="1">
    <location>
        <begin position="220"/>
        <end position="229"/>
    </location>
</feature>
<sequence>MATVKTGGAVRCDPMKLSRDYRTSNTYQSNIIFNDAPMPPSPQRNSNVVDDARKSLPTYKSSIQFDDSIPPPAERSPTGTSLYPDGRKSVTLAEGLVPESVDTTKVYFGAGKRRIDEPLGASQISNSTVGRRHFGTGQTQSSQMAGVMKDKEGGGPSRLESQLTASDAMSVRTARKMVPPPEKKEEKTKVSYKRIFQHNEMPDYMKLQMHGQYELEKEIASQQGSQRKSTIGLEDLSADPPPAQDEEEEEEEEDPLKKEMEAQAAMAEQEERKRIDAEVAEAEMNAKMNGLNVRNGTTDGDVSVRGRVRRDIRSSPDNPFVQEPPMHTSAALKAQATTATSVAASIPSSAGSGMRAAGVRTPANENTETQSAYGMLSGRKHAYGNRNHTSSAMAAVLSNN</sequence>
<feature type="region of interest" description="Disordered" evidence="1">
    <location>
        <begin position="346"/>
        <end position="387"/>
    </location>
</feature>
<proteinExistence type="predicted"/>
<protein>
    <submittedName>
        <fullName evidence="2">Uncharacterized protein</fullName>
    </submittedName>
</protein>
<feature type="region of interest" description="Disordered" evidence="1">
    <location>
        <begin position="127"/>
        <end position="190"/>
    </location>
</feature>
<dbReference type="EMBL" id="CDMZ01005525">
    <property type="protein sequence ID" value="CEM53131.1"/>
    <property type="molecule type" value="Genomic_DNA"/>
</dbReference>
<feature type="compositionally biased region" description="Acidic residues" evidence="1">
    <location>
        <begin position="244"/>
        <end position="254"/>
    </location>
</feature>
<gene>
    <name evidence="2" type="ORF">Cvel_11744</name>
</gene>
<name>A0A0G4I824_9ALVE</name>
<evidence type="ECO:0000256" key="1">
    <source>
        <dbReference type="SAM" id="MobiDB-lite"/>
    </source>
</evidence>
<feature type="compositionally biased region" description="Polar residues" evidence="1">
    <location>
        <begin position="363"/>
        <end position="372"/>
    </location>
</feature>
<dbReference type="AlphaFoldDB" id="A0A0G4I824"/>
<evidence type="ECO:0000313" key="2">
    <source>
        <dbReference type="EMBL" id="CEM53131.1"/>
    </source>
</evidence>
<accession>A0A0G4I824</accession>
<feature type="region of interest" description="Disordered" evidence="1">
    <location>
        <begin position="31"/>
        <end position="86"/>
    </location>
</feature>
<reference evidence="2" key="1">
    <citation type="submission" date="2014-11" db="EMBL/GenBank/DDBJ databases">
        <authorList>
            <person name="Otto D Thomas"/>
            <person name="Naeem Raeece"/>
        </authorList>
    </citation>
    <scope>NUCLEOTIDE SEQUENCE</scope>
</reference>
<feature type="region of interest" description="Disordered" evidence="1">
    <location>
        <begin position="218"/>
        <end position="270"/>
    </location>
</feature>
<organism evidence="2">
    <name type="scientific">Chromera velia CCMP2878</name>
    <dbReference type="NCBI Taxonomy" id="1169474"/>
    <lineage>
        <taxon>Eukaryota</taxon>
        <taxon>Sar</taxon>
        <taxon>Alveolata</taxon>
        <taxon>Colpodellida</taxon>
        <taxon>Chromeraceae</taxon>
        <taxon>Chromera</taxon>
    </lineage>
</organism>